<dbReference type="InterPro" id="IPR050695">
    <property type="entry name" value="N-acetylmuramoyl_amidase_3"/>
</dbReference>
<gene>
    <name evidence="3" type="ORF">DXH47_07990</name>
</gene>
<dbReference type="OrthoDB" id="2195319at2"/>
<evidence type="ECO:0000313" key="4">
    <source>
        <dbReference type="Proteomes" id="UP000290602"/>
    </source>
</evidence>
<evidence type="ECO:0000256" key="1">
    <source>
        <dbReference type="SAM" id="SignalP"/>
    </source>
</evidence>
<organism evidence="3 4">
    <name type="scientific">Levilactobacillus suantsaii</name>
    <dbReference type="NCBI Taxonomy" id="2292255"/>
    <lineage>
        <taxon>Bacteria</taxon>
        <taxon>Bacillati</taxon>
        <taxon>Bacillota</taxon>
        <taxon>Bacilli</taxon>
        <taxon>Lactobacillales</taxon>
        <taxon>Lactobacillaceae</taxon>
        <taxon>Levilactobacillus</taxon>
    </lineage>
</organism>
<sequence>MKKWKPIVVVASLLLPLIAGFALTTTAQAATTATKTTTTTKKVKKAVKKSTKKPHHYLIVMGHGAGDPGARGNGTTEAKALRKVLLPQLRKYAKQVKHSKVTFYNPKKNLVSDTLYHHKGSYKINKHTTVIMFHLDAAGGQGGHVIIHKRHPNKRDKRLAQVIKKYIGLNRAYRGYSFRTDLHNCNVLRHRGIDYSLVESGFITSKHDYRNLKKHRAKLAKAYIEAITHENLNTKKK</sequence>
<dbReference type="AlphaFoldDB" id="A0A4Q0VJA5"/>
<feature type="signal peptide" evidence="1">
    <location>
        <begin position="1"/>
        <end position="29"/>
    </location>
</feature>
<protein>
    <submittedName>
        <fullName evidence="3">N-acetylmuramoyl-L-alanine amidase</fullName>
    </submittedName>
</protein>
<reference evidence="3 4" key="1">
    <citation type="submission" date="2018-08" db="EMBL/GenBank/DDBJ databases">
        <title>Lactobacillus suantsai sp. nov., isolated from traditional fermented suan-tsai in Taiwan.</title>
        <authorList>
            <person name="Huang C.-H."/>
        </authorList>
    </citation>
    <scope>NUCLEOTIDE SEQUENCE [LARGE SCALE GENOMIC DNA]</scope>
    <source>
        <strain evidence="3 4">BCRC 12945</strain>
    </source>
</reference>
<dbReference type="CDD" id="cd02696">
    <property type="entry name" value="MurNAc-LAA"/>
    <property type="match status" value="1"/>
</dbReference>
<dbReference type="GO" id="GO:0030288">
    <property type="term" value="C:outer membrane-bounded periplasmic space"/>
    <property type="evidence" value="ECO:0007669"/>
    <property type="project" value="TreeGrafter"/>
</dbReference>
<dbReference type="SUPFAM" id="SSF53187">
    <property type="entry name" value="Zn-dependent exopeptidases"/>
    <property type="match status" value="1"/>
</dbReference>
<dbReference type="InterPro" id="IPR002508">
    <property type="entry name" value="MurNAc-LAA_cat"/>
</dbReference>
<dbReference type="Proteomes" id="UP000290602">
    <property type="component" value="Unassembled WGS sequence"/>
</dbReference>
<dbReference type="PANTHER" id="PTHR30404:SF8">
    <property type="entry name" value="AUTOLYSIN PH-RELATED"/>
    <property type="match status" value="1"/>
</dbReference>
<dbReference type="RefSeq" id="WP_129032825.1">
    <property type="nucleotide sequence ID" value="NZ_QXIL01000015.1"/>
</dbReference>
<dbReference type="PANTHER" id="PTHR30404">
    <property type="entry name" value="N-ACETYLMURAMOYL-L-ALANINE AMIDASE"/>
    <property type="match status" value="1"/>
</dbReference>
<comment type="caution">
    <text evidence="3">The sequence shown here is derived from an EMBL/GenBank/DDBJ whole genome shotgun (WGS) entry which is preliminary data.</text>
</comment>
<feature type="domain" description="MurNAc-LAA" evidence="2">
    <location>
        <begin position="59"/>
        <end position="228"/>
    </location>
</feature>
<name>A0A4Q0VJA5_9LACO</name>
<evidence type="ECO:0000259" key="2">
    <source>
        <dbReference type="Pfam" id="PF01520"/>
    </source>
</evidence>
<keyword evidence="1" id="KW-0732">Signal</keyword>
<dbReference type="GO" id="GO:0008745">
    <property type="term" value="F:N-acetylmuramoyl-L-alanine amidase activity"/>
    <property type="evidence" value="ECO:0007669"/>
    <property type="project" value="InterPro"/>
</dbReference>
<evidence type="ECO:0000313" key="3">
    <source>
        <dbReference type="EMBL" id="RXI78119.1"/>
    </source>
</evidence>
<feature type="chain" id="PRO_5020444777" evidence="1">
    <location>
        <begin position="30"/>
        <end position="237"/>
    </location>
</feature>
<dbReference type="EMBL" id="QXIL01000015">
    <property type="protein sequence ID" value="RXI78119.1"/>
    <property type="molecule type" value="Genomic_DNA"/>
</dbReference>
<dbReference type="GO" id="GO:0009253">
    <property type="term" value="P:peptidoglycan catabolic process"/>
    <property type="evidence" value="ECO:0007669"/>
    <property type="project" value="InterPro"/>
</dbReference>
<keyword evidence="4" id="KW-1185">Reference proteome</keyword>
<dbReference type="Pfam" id="PF01520">
    <property type="entry name" value="Amidase_3"/>
    <property type="match status" value="1"/>
</dbReference>
<accession>A0A4Q0VJA5</accession>
<proteinExistence type="predicted"/>
<dbReference type="Gene3D" id="3.40.630.40">
    <property type="entry name" value="Zn-dependent exopeptidases"/>
    <property type="match status" value="1"/>
</dbReference>